<evidence type="ECO:0000313" key="8">
    <source>
        <dbReference type="Proteomes" id="UP000265618"/>
    </source>
</evidence>
<dbReference type="PROSITE" id="PS50011">
    <property type="entry name" value="PROTEIN_KINASE_DOM"/>
    <property type="match status" value="1"/>
</dbReference>
<dbReference type="InterPro" id="IPR008271">
    <property type="entry name" value="Ser/Thr_kinase_AS"/>
</dbReference>
<dbReference type="PROSITE" id="PS00108">
    <property type="entry name" value="PROTEIN_KINASE_ST"/>
    <property type="match status" value="1"/>
</dbReference>
<dbReference type="InterPro" id="IPR011009">
    <property type="entry name" value="Kinase-like_dom_sf"/>
</dbReference>
<dbReference type="SUPFAM" id="SSF56112">
    <property type="entry name" value="Protein kinase-like (PK-like)"/>
    <property type="match status" value="1"/>
</dbReference>
<accession>A0A9K3DF99</accession>
<dbReference type="Proteomes" id="UP000265618">
    <property type="component" value="Unassembled WGS sequence"/>
</dbReference>
<proteinExistence type="predicted"/>
<feature type="non-terminal residue" evidence="7">
    <location>
        <position position="59"/>
    </location>
</feature>
<evidence type="ECO:0000256" key="5">
    <source>
        <dbReference type="ARBA" id="ARBA00022840"/>
    </source>
</evidence>
<dbReference type="OrthoDB" id="193931at2759"/>
<dbReference type="Pfam" id="PF00069">
    <property type="entry name" value="Pkinase"/>
    <property type="match status" value="1"/>
</dbReference>
<keyword evidence="8" id="KW-1185">Reference proteome</keyword>
<evidence type="ECO:0000313" key="7">
    <source>
        <dbReference type="EMBL" id="GIQ92929.1"/>
    </source>
</evidence>
<sequence>ACKFFHQLINGLDYCHARRVIHRDLKPENLLLDANNNIKIADFGLSNTITNRSKYLKTA</sequence>
<dbReference type="AlphaFoldDB" id="A0A9K3DF99"/>
<dbReference type="GO" id="GO:0004674">
    <property type="term" value="F:protein serine/threonine kinase activity"/>
    <property type="evidence" value="ECO:0007669"/>
    <property type="project" value="UniProtKB-KW"/>
</dbReference>
<organism evidence="7 8">
    <name type="scientific">Kipferlia bialata</name>
    <dbReference type="NCBI Taxonomy" id="797122"/>
    <lineage>
        <taxon>Eukaryota</taxon>
        <taxon>Metamonada</taxon>
        <taxon>Carpediemonas-like organisms</taxon>
        <taxon>Kipferlia</taxon>
    </lineage>
</organism>
<dbReference type="GO" id="GO:0005737">
    <property type="term" value="C:cytoplasm"/>
    <property type="evidence" value="ECO:0007669"/>
    <property type="project" value="TreeGrafter"/>
</dbReference>
<evidence type="ECO:0000256" key="2">
    <source>
        <dbReference type="ARBA" id="ARBA00022679"/>
    </source>
</evidence>
<dbReference type="PANTHER" id="PTHR24346:SF82">
    <property type="entry name" value="KP78A-RELATED"/>
    <property type="match status" value="1"/>
</dbReference>
<keyword evidence="1" id="KW-0723">Serine/threonine-protein kinase</keyword>
<evidence type="ECO:0000256" key="1">
    <source>
        <dbReference type="ARBA" id="ARBA00022527"/>
    </source>
</evidence>
<keyword evidence="5" id="KW-0067">ATP-binding</keyword>
<reference evidence="7 8" key="1">
    <citation type="journal article" date="2018" name="PLoS ONE">
        <title>The draft genome of Kipferlia bialata reveals reductive genome evolution in fornicate parasites.</title>
        <authorList>
            <person name="Tanifuji G."/>
            <person name="Takabayashi S."/>
            <person name="Kume K."/>
            <person name="Takagi M."/>
            <person name="Nakayama T."/>
            <person name="Kamikawa R."/>
            <person name="Inagaki Y."/>
            <person name="Hashimoto T."/>
        </authorList>
    </citation>
    <scope>NUCLEOTIDE SEQUENCE [LARGE SCALE GENOMIC DNA]</scope>
    <source>
        <strain evidence="7">NY0173</strain>
    </source>
</reference>
<evidence type="ECO:0000256" key="3">
    <source>
        <dbReference type="ARBA" id="ARBA00022741"/>
    </source>
</evidence>
<protein>
    <recommendedName>
        <fullName evidence="6">Protein kinase domain-containing protein</fullName>
    </recommendedName>
</protein>
<name>A0A9K3DF99_9EUKA</name>
<dbReference type="PANTHER" id="PTHR24346">
    <property type="entry name" value="MAP/MICROTUBULE AFFINITY-REGULATING KINASE"/>
    <property type="match status" value="1"/>
</dbReference>
<comment type="caution">
    <text evidence="7">The sequence shown here is derived from an EMBL/GenBank/DDBJ whole genome shotgun (WGS) entry which is preliminary data.</text>
</comment>
<keyword evidence="4" id="KW-0418">Kinase</keyword>
<evidence type="ECO:0000256" key="4">
    <source>
        <dbReference type="ARBA" id="ARBA00022777"/>
    </source>
</evidence>
<evidence type="ECO:0000259" key="6">
    <source>
        <dbReference type="PROSITE" id="PS50011"/>
    </source>
</evidence>
<dbReference type="Gene3D" id="1.10.510.10">
    <property type="entry name" value="Transferase(Phosphotransferase) domain 1"/>
    <property type="match status" value="1"/>
</dbReference>
<keyword evidence="2" id="KW-0808">Transferase</keyword>
<dbReference type="EMBL" id="BDIP01010949">
    <property type="protein sequence ID" value="GIQ92929.1"/>
    <property type="molecule type" value="Genomic_DNA"/>
</dbReference>
<gene>
    <name evidence="7" type="ORF">KIPB_017009</name>
</gene>
<dbReference type="GO" id="GO:0005524">
    <property type="term" value="F:ATP binding"/>
    <property type="evidence" value="ECO:0007669"/>
    <property type="project" value="UniProtKB-KW"/>
</dbReference>
<feature type="domain" description="Protein kinase" evidence="6">
    <location>
        <begin position="1"/>
        <end position="59"/>
    </location>
</feature>
<dbReference type="InterPro" id="IPR000719">
    <property type="entry name" value="Prot_kinase_dom"/>
</dbReference>
<feature type="non-terminal residue" evidence="7">
    <location>
        <position position="1"/>
    </location>
</feature>
<keyword evidence="3" id="KW-0547">Nucleotide-binding</keyword>
<dbReference type="GO" id="GO:0035556">
    <property type="term" value="P:intracellular signal transduction"/>
    <property type="evidence" value="ECO:0007669"/>
    <property type="project" value="TreeGrafter"/>
</dbReference>